<reference evidence="1" key="1">
    <citation type="journal article" date="2012" name="Nature">
        <title>The oyster genome reveals stress adaptation and complexity of shell formation.</title>
        <authorList>
            <person name="Zhang G."/>
            <person name="Fang X."/>
            <person name="Guo X."/>
            <person name="Li L."/>
            <person name="Luo R."/>
            <person name="Xu F."/>
            <person name="Yang P."/>
            <person name="Zhang L."/>
            <person name="Wang X."/>
            <person name="Qi H."/>
            <person name="Xiong Z."/>
            <person name="Que H."/>
            <person name="Xie Y."/>
            <person name="Holland P.W."/>
            <person name="Paps J."/>
            <person name="Zhu Y."/>
            <person name="Wu F."/>
            <person name="Chen Y."/>
            <person name="Wang J."/>
            <person name="Peng C."/>
            <person name="Meng J."/>
            <person name="Yang L."/>
            <person name="Liu J."/>
            <person name="Wen B."/>
            <person name="Zhang N."/>
            <person name="Huang Z."/>
            <person name="Zhu Q."/>
            <person name="Feng Y."/>
            <person name="Mount A."/>
            <person name="Hedgecock D."/>
            <person name="Xu Z."/>
            <person name="Liu Y."/>
            <person name="Domazet-Loso T."/>
            <person name="Du Y."/>
            <person name="Sun X."/>
            <person name="Zhang S."/>
            <person name="Liu B."/>
            <person name="Cheng P."/>
            <person name="Jiang X."/>
            <person name="Li J."/>
            <person name="Fan D."/>
            <person name="Wang W."/>
            <person name="Fu W."/>
            <person name="Wang T."/>
            <person name="Wang B."/>
            <person name="Zhang J."/>
            <person name="Peng Z."/>
            <person name="Li Y."/>
            <person name="Li N."/>
            <person name="Wang J."/>
            <person name="Chen M."/>
            <person name="He Y."/>
            <person name="Tan F."/>
            <person name="Song X."/>
            <person name="Zheng Q."/>
            <person name="Huang R."/>
            <person name="Yang H."/>
            <person name="Du X."/>
            <person name="Chen L."/>
            <person name="Yang M."/>
            <person name="Gaffney P.M."/>
            <person name="Wang S."/>
            <person name="Luo L."/>
            <person name="She Z."/>
            <person name="Ming Y."/>
            <person name="Huang W."/>
            <person name="Zhang S."/>
            <person name="Huang B."/>
            <person name="Zhang Y."/>
            <person name="Qu T."/>
            <person name="Ni P."/>
            <person name="Miao G."/>
            <person name="Wang J."/>
            <person name="Wang Q."/>
            <person name="Steinberg C.E."/>
            <person name="Wang H."/>
            <person name="Li N."/>
            <person name="Qian L."/>
            <person name="Zhang G."/>
            <person name="Li Y."/>
            <person name="Yang H."/>
            <person name="Liu X."/>
            <person name="Wang J."/>
            <person name="Yin Y."/>
            <person name="Wang J."/>
        </authorList>
    </citation>
    <scope>NUCLEOTIDE SEQUENCE [LARGE SCALE GENOMIC DNA]</scope>
    <source>
        <strain evidence="1">05x7-T-G4-1.051#20</strain>
    </source>
</reference>
<dbReference type="AlphaFoldDB" id="K1QPT5"/>
<name>K1QPT5_MAGGI</name>
<dbReference type="HOGENOM" id="CLU_2707201_0_0_1"/>
<sequence>MFHIEQELAFEVNTPFWVICVHSISLVPLVPSQTCAVANNPKILACYALYKISLQLVEEGSAQVCRDSSNFFS</sequence>
<organism evidence="1">
    <name type="scientific">Magallana gigas</name>
    <name type="common">Pacific oyster</name>
    <name type="synonym">Crassostrea gigas</name>
    <dbReference type="NCBI Taxonomy" id="29159"/>
    <lineage>
        <taxon>Eukaryota</taxon>
        <taxon>Metazoa</taxon>
        <taxon>Spiralia</taxon>
        <taxon>Lophotrochozoa</taxon>
        <taxon>Mollusca</taxon>
        <taxon>Bivalvia</taxon>
        <taxon>Autobranchia</taxon>
        <taxon>Pteriomorphia</taxon>
        <taxon>Ostreida</taxon>
        <taxon>Ostreoidea</taxon>
        <taxon>Ostreidae</taxon>
        <taxon>Magallana</taxon>
    </lineage>
</organism>
<protein>
    <submittedName>
        <fullName evidence="1">Uncharacterized protein</fullName>
    </submittedName>
</protein>
<dbReference type="InParanoid" id="K1QPT5"/>
<accession>K1QPT5</accession>
<evidence type="ECO:0000313" key="1">
    <source>
        <dbReference type="EMBL" id="EKC30880.1"/>
    </source>
</evidence>
<gene>
    <name evidence="1" type="ORF">CGI_10028560</name>
</gene>
<proteinExistence type="predicted"/>
<dbReference type="EMBL" id="JH817484">
    <property type="protein sequence ID" value="EKC30880.1"/>
    <property type="molecule type" value="Genomic_DNA"/>
</dbReference>